<dbReference type="CDD" id="cd07377">
    <property type="entry name" value="WHTH_GntR"/>
    <property type="match status" value="1"/>
</dbReference>
<organism evidence="5 6">
    <name type="scientific">Saccharopolyspora flava</name>
    <dbReference type="NCBI Taxonomy" id="95161"/>
    <lineage>
        <taxon>Bacteria</taxon>
        <taxon>Bacillati</taxon>
        <taxon>Actinomycetota</taxon>
        <taxon>Actinomycetes</taxon>
        <taxon>Pseudonocardiales</taxon>
        <taxon>Pseudonocardiaceae</taxon>
        <taxon>Saccharopolyspora</taxon>
    </lineage>
</organism>
<keyword evidence="1" id="KW-0805">Transcription regulation</keyword>
<protein>
    <submittedName>
        <fullName evidence="5">Regulatory protein, gntR family</fullName>
    </submittedName>
</protein>
<dbReference type="GO" id="GO:0003677">
    <property type="term" value="F:DNA binding"/>
    <property type="evidence" value="ECO:0007669"/>
    <property type="project" value="UniProtKB-KW"/>
</dbReference>
<dbReference type="EMBL" id="FOZX01000012">
    <property type="protein sequence ID" value="SFT03582.1"/>
    <property type="molecule type" value="Genomic_DNA"/>
</dbReference>
<dbReference type="InterPro" id="IPR050679">
    <property type="entry name" value="Bact_HTH_transcr_reg"/>
</dbReference>
<dbReference type="OrthoDB" id="3615556at2"/>
<dbReference type="Gene3D" id="1.10.10.10">
    <property type="entry name" value="Winged helix-like DNA-binding domain superfamily/Winged helix DNA-binding domain"/>
    <property type="match status" value="1"/>
</dbReference>
<dbReference type="STRING" id="95161.SAMN05660874_05157"/>
<dbReference type="PANTHER" id="PTHR44846:SF1">
    <property type="entry name" value="MANNOSYL-D-GLYCERATE TRANSPORT_METABOLISM SYSTEM REPRESSOR MNGR-RELATED"/>
    <property type="match status" value="1"/>
</dbReference>
<dbReference type="InterPro" id="IPR000524">
    <property type="entry name" value="Tscrpt_reg_HTH_GntR"/>
</dbReference>
<dbReference type="PRINTS" id="PR00035">
    <property type="entry name" value="HTHGNTR"/>
</dbReference>
<sequence>MSWEDRSGRIDHGAAKTIWQQVADDVTADIESGALPRGSRLPSEAELSELYGVARGTVRRALSSLVESGTITVVHGRGTFVTEQ</sequence>
<evidence type="ECO:0000313" key="6">
    <source>
        <dbReference type="Proteomes" id="UP000198852"/>
    </source>
</evidence>
<keyword evidence="2" id="KW-0238">DNA-binding</keyword>
<accession>A0A1I6UQ29</accession>
<evidence type="ECO:0000259" key="4">
    <source>
        <dbReference type="PROSITE" id="PS50949"/>
    </source>
</evidence>
<feature type="domain" description="HTH gntR-type" evidence="4">
    <location>
        <begin position="16"/>
        <end position="84"/>
    </location>
</feature>
<dbReference type="GO" id="GO:0045892">
    <property type="term" value="P:negative regulation of DNA-templated transcription"/>
    <property type="evidence" value="ECO:0007669"/>
    <property type="project" value="TreeGrafter"/>
</dbReference>
<gene>
    <name evidence="5" type="ORF">SAMN05660874_05157</name>
</gene>
<dbReference type="PROSITE" id="PS50949">
    <property type="entry name" value="HTH_GNTR"/>
    <property type="match status" value="1"/>
</dbReference>
<reference evidence="6" key="1">
    <citation type="submission" date="2016-10" db="EMBL/GenBank/DDBJ databases">
        <authorList>
            <person name="Varghese N."/>
            <person name="Submissions S."/>
        </authorList>
    </citation>
    <scope>NUCLEOTIDE SEQUENCE [LARGE SCALE GENOMIC DNA]</scope>
    <source>
        <strain evidence="6">DSM 44771</strain>
    </source>
</reference>
<dbReference type="InterPro" id="IPR036390">
    <property type="entry name" value="WH_DNA-bd_sf"/>
</dbReference>
<dbReference type="AlphaFoldDB" id="A0A1I6UQ29"/>
<evidence type="ECO:0000256" key="1">
    <source>
        <dbReference type="ARBA" id="ARBA00023015"/>
    </source>
</evidence>
<dbReference type="Proteomes" id="UP000198852">
    <property type="component" value="Unassembled WGS sequence"/>
</dbReference>
<dbReference type="SUPFAM" id="SSF46785">
    <property type="entry name" value="Winged helix' DNA-binding domain"/>
    <property type="match status" value="1"/>
</dbReference>
<name>A0A1I6UQ29_9PSEU</name>
<evidence type="ECO:0000256" key="2">
    <source>
        <dbReference type="ARBA" id="ARBA00023125"/>
    </source>
</evidence>
<dbReference type="Pfam" id="PF00392">
    <property type="entry name" value="GntR"/>
    <property type="match status" value="1"/>
</dbReference>
<dbReference type="RefSeq" id="WP_093423033.1">
    <property type="nucleotide sequence ID" value="NZ_FOZX01000012.1"/>
</dbReference>
<dbReference type="PANTHER" id="PTHR44846">
    <property type="entry name" value="MANNOSYL-D-GLYCERATE TRANSPORT/METABOLISM SYSTEM REPRESSOR MNGR-RELATED"/>
    <property type="match status" value="1"/>
</dbReference>
<proteinExistence type="predicted"/>
<evidence type="ECO:0000256" key="3">
    <source>
        <dbReference type="ARBA" id="ARBA00023163"/>
    </source>
</evidence>
<dbReference type="SMART" id="SM00345">
    <property type="entry name" value="HTH_GNTR"/>
    <property type="match status" value="1"/>
</dbReference>
<keyword evidence="3" id="KW-0804">Transcription</keyword>
<dbReference type="InterPro" id="IPR036388">
    <property type="entry name" value="WH-like_DNA-bd_sf"/>
</dbReference>
<evidence type="ECO:0000313" key="5">
    <source>
        <dbReference type="EMBL" id="SFT03582.1"/>
    </source>
</evidence>
<keyword evidence="6" id="KW-1185">Reference proteome</keyword>
<dbReference type="GO" id="GO:0003700">
    <property type="term" value="F:DNA-binding transcription factor activity"/>
    <property type="evidence" value="ECO:0007669"/>
    <property type="project" value="InterPro"/>
</dbReference>